<feature type="transmembrane region" description="Helical" evidence="8">
    <location>
        <begin position="204"/>
        <end position="222"/>
    </location>
</feature>
<feature type="region of interest" description="Disordered" evidence="7">
    <location>
        <begin position="1"/>
        <end position="37"/>
    </location>
</feature>
<feature type="transmembrane region" description="Helical" evidence="8">
    <location>
        <begin position="155"/>
        <end position="174"/>
    </location>
</feature>
<dbReference type="Pfam" id="PF19053">
    <property type="entry name" value="EccD"/>
    <property type="match status" value="1"/>
</dbReference>
<evidence type="ECO:0000259" key="9">
    <source>
        <dbReference type="Pfam" id="PF19053"/>
    </source>
</evidence>
<evidence type="ECO:0000256" key="4">
    <source>
        <dbReference type="ARBA" id="ARBA00022692"/>
    </source>
</evidence>
<dbReference type="InterPro" id="IPR044049">
    <property type="entry name" value="EccD_transm"/>
</dbReference>
<keyword evidence="6 8" id="KW-0472">Membrane</keyword>
<dbReference type="EMBL" id="WLYK01000005">
    <property type="protein sequence ID" value="MTD15250.1"/>
    <property type="molecule type" value="Genomic_DNA"/>
</dbReference>
<evidence type="ECO:0000256" key="8">
    <source>
        <dbReference type="SAM" id="Phobius"/>
    </source>
</evidence>
<dbReference type="AlphaFoldDB" id="A0A7K1FMF1"/>
<dbReference type="NCBIfam" id="TIGR03920">
    <property type="entry name" value="T7SS_EccD"/>
    <property type="match status" value="1"/>
</dbReference>
<feature type="transmembrane region" description="Helical" evidence="8">
    <location>
        <begin position="433"/>
        <end position="451"/>
    </location>
</feature>
<organism evidence="10 11">
    <name type="scientific">Nakamurella alba</name>
    <dbReference type="NCBI Taxonomy" id="2665158"/>
    <lineage>
        <taxon>Bacteria</taxon>
        <taxon>Bacillati</taxon>
        <taxon>Actinomycetota</taxon>
        <taxon>Actinomycetes</taxon>
        <taxon>Nakamurellales</taxon>
        <taxon>Nakamurellaceae</taxon>
        <taxon>Nakamurella</taxon>
    </lineage>
</organism>
<sequence>MPSPGIPGDPPHHPKGPAYTTAGLSGRGGIGRSGTRRWPVGTRFTRVTVVGEHAQLDVSLPADAPLGGQMPTVLRLLSVPAAATPVRWRLVTPAIGALSPERSLDELGVLDGTVLHLTEADAAPPPPFVDDVERAVAEIVGEQTPPWSGTARRTAVGWLLLPVLLATVLLGAASTGTVGWLAPAVGAVAALLAGALLPGSGGLAAVLISPLAAVGVVYGIAAGRPGFGEGTAVPASLITPSLNWDGFPLVPLLAAAVGGLLAAVARRSLGAMVAGAVIVVAGSLALLCERFGMPAERTAALGLVLAVLISGVAGQLALGGAGLVDLIVADERGVRLPRARVAEAVARGTSLATGAVAGATVTGGLSVLLLMGGTAAAGWFSPALGALGGLVFALRSRMFSRAAHVAPMIAVPVAAAVGACLALPGWLPESGGVAVLGGLVLVGVVVAAAGLGRLTDVAGARASRVLDRVELLAVLALVPGVVLIFGVISLVQRWVG</sequence>
<proteinExistence type="inferred from homology"/>
<evidence type="ECO:0000256" key="7">
    <source>
        <dbReference type="SAM" id="MobiDB-lite"/>
    </source>
</evidence>
<name>A0A7K1FMF1_9ACTN</name>
<evidence type="ECO:0000256" key="5">
    <source>
        <dbReference type="ARBA" id="ARBA00022989"/>
    </source>
</evidence>
<reference evidence="10 11" key="1">
    <citation type="submission" date="2019-11" db="EMBL/GenBank/DDBJ databases">
        <authorList>
            <person name="Jiang L.-Q."/>
        </authorList>
    </citation>
    <scope>NUCLEOTIDE SEQUENCE [LARGE SCALE GENOMIC DNA]</scope>
    <source>
        <strain evidence="10 11">YIM 132087</strain>
    </source>
</reference>
<dbReference type="GO" id="GO:0005886">
    <property type="term" value="C:plasma membrane"/>
    <property type="evidence" value="ECO:0007669"/>
    <property type="project" value="UniProtKB-SubCell"/>
</dbReference>
<dbReference type="InterPro" id="IPR006707">
    <property type="entry name" value="T7SS_EccD"/>
</dbReference>
<comment type="caution">
    <text evidence="10">The sequence shown here is derived from an EMBL/GenBank/DDBJ whole genome shotgun (WGS) entry which is preliminary data.</text>
</comment>
<feature type="transmembrane region" description="Helical" evidence="8">
    <location>
        <begin position="406"/>
        <end position="427"/>
    </location>
</feature>
<evidence type="ECO:0000256" key="1">
    <source>
        <dbReference type="ARBA" id="ARBA00004651"/>
    </source>
</evidence>
<feature type="transmembrane region" description="Helical" evidence="8">
    <location>
        <begin position="299"/>
        <end position="328"/>
    </location>
</feature>
<gene>
    <name evidence="10" type="primary">eccD</name>
    <name evidence="10" type="ORF">GIS00_15010</name>
</gene>
<feature type="transmembrane region" description="Helical" evidence="8">
    <location>
        <begin position="269"/>
        <end position="287"/>
    </location>
</feature>
<keyword evidence="11" id="KW-1185">Reference proteome</keyword>
<keyword evidence="5 8" id="KW-1133">Transmembrane helix</keyword>
<feature type="transmembrane region" description="Helical" evidence="8">
    <location>
        <begin position="376"/>
        <end position="394"/>
    </location>
</feature>
<keyword evidence="4 8" id="KW-0812">Transmembrane</keyword>
<evidence type="ECO:0000256" key="3">
    <source>
        <dbReference type="ARBA" id="ARBA00022475"/>
    </source>
</evidence>
<dbReference type="Pfam" id="PF08817">
    <property type="entry name" value="YukD"/>
    <property type="match status" value="1"/>
</dbReference>
<evidence type="ECO:0000256" key="2">
    <source>
        <dbReference type="ARBA" id="ARBA00006162"/>
    </source>
</evidence>
<evidence type="ECO:0000256" key="6">
    <source>
        <dbReference type="ARBA" id="ARBA00023136"/>
    </source>
</evidence>
<accession>A0A7K1FMF1</accession>
<feature type="transmembrane region" description="Helical" evidence="8">
    <location>
        <begin position="349"/>
        <end position="370"/>
    </location>
</feature>
<comment type="similarity">
    <text evidence="2">Belongs to the EccD/Snm4 family.</text>
</comment>
<keyword evidence="3" id="KW-1003">Cell membrane</keyword>
<evidence type="ECO:0000313" key="11">
    <source>
        <dbReference type="Proteomes" id="UP000460221"/>
    </source>
</evidence>
<comment type="subcellular location">
    <subcellularLocation>
        <location evidence="1">Cell membrane</location>
        <topology evidence="1">Multi-pass membrane protein</topology>
    </subcellularLocation>
</comment>
<feature type="transmembrane region" description="Helical" evidence="8">
    <location>
        <begin position="242"/>
        <end position="262"/>
    </location>
</feature>
<feature type="transmembrane region" description="Helical" evidence="8">
    <location>
        <begin position="471"/>
        <end position="491"/>
    </location>
</feature>
<dbReference type="Gene3D" id="3.10.20.90">
    <property type="entry name" value="Phosphatidylinositol 3-kinase Catalytic Subunit, Chain A, domain 1"/>
    <property type="match status" value="1"/>
</dbReference>
<protein>
    <submittedName>
        <fullName evidence="10">Type VII secretion integral membrane protein EccD</fullName>
    </submittedName>
</protein>
<dbReference type="Proteomes" id="UP000460221">
    <property type="component" value="Unassembled WGS sequence"/>
</dbReference>
<feature type="domain" description="EccD-like transmembrane" evidence="9">
    <location>
        <begin position="152"/>
        <end position="492"/>
    </location>
</feature>
<dbReference type="InterPro" id="IPR024962">
    <property type="entry name" value="YukD-like"/>
</dbReference>
<evidence type="ECO:0000313" key="10">
    <source>
        <dbReference type="EMBL" id="MTD15250.1"/>
    </source>
</evidence>